<protein>
    <recommendedName>
        <fullName evidence="9">Multidrug-efflux transporter</fullName>
    </recommendedName>
</protein>
<keyword evidence="4" id="KW-1003">Cell membrane</keyword>
<dbReference type="InterPro" id="IPR050222">
    <property type="entry name" value="MATE_MdtK"/>
</dbReference>
<evidence type="ECO:0000313" key="12">
    <source>
        <dbReference type="Proteomes" id="UP000830729"/>
    </source>
</evidence>
<dbReference type="CDD" id="cd13137">
    <property type="entry name" value="MATE_NorM_like"/>
    <property type="match status" value="1"/>
</dbReference>
<dbReference type="KEGG" id="halx:M0R89_06875"/>
<keyword evidence="2" id="KW-0813">Transport</keyword>
<dbReference type="GO" id="GO:0005886">
    <property type="term" value="C:plasma membrane"/>
    <property type="evidence" value="ECO:0007669"/>
    <property type="project" value="UniProtKB-SubCell"/>
</dbReference>
<dbReference type="AlphaFoldDB" id="A0A8U0HXC1"/>
<dbReference type="GO" id="GO:0042910">
    <property type="term" value="F:xenobiotic transmembrane transporter activity"/>
    <property type="evidence" value="ECO:0007669"/>
    <property type="project" value="InterPro"/>
</dbReference>
<keyword evidence="3" id="KW-0050">Antiport</keyword>
<dbReference type="InterPro" id="IPR002528">
    <property type="entry name" value="MATE_fam"/>
</dbReference>
<evidence type="ECO:0000256" key="2">
    <source>
        <dbReference type="ARBA" id="ARBA00022448"/>
    </source>
</evidence>
<dbReference type="NCBIfam" id="TIGR00797">
    <property type="entry name" value="matE"/>
    <property type="match status" value="1"/>
</dbReference>
<evidence type="ECO:0000256" key="9">
    <source>
        <dbReference type="ARBA" id="ARBA00031636"/>
    </source>
</evidence>
<evidence type="ECO:0000256" key="10">
    <source>
        <dbReference type="SAM" id="Phobius"/>
    </source>
</evidence>
<evidence type="ECO:0000256" key="8">
    <source>
        <dbReference type="ARBA" id="ARBA00023136"/>
    </source>
</evidence>
<dbReference type="EMBL" id="CP096659">
    <property type="protein sequence ID" value="UPV75775.1"/>
    <property type="molecule type" value="Genomic_DNA"/>
</dbReference>
<dbReference type="GO" id="GO:0015297">
    <property type="term" value="F:antiporter activity"/>
    <property type="evidence" value="ECO:0007669"/>
    <property type="project" value="UniProtKB-KW"/>
</dbReference>
<organism evidence="11 12">
    <name type="scientific">Halorussus limi</name>
    <dbReference type="NCBI Taxonomy" id="2938695"/>
    <lineage>
        <taxon>Archaea</taxon>
        <taxon>Methanobacteriati</taxon>
        <taxon>Methanobacteriota</taxon>
        <taxon>Stenosarchaea group</taxon>
        <taxon>Halobacteria</taxon>
        <taxon>Halobacteriales</taxon>
        <taxon>Haladaptataceae</taxon>
        <taxon>Halorussus</taxon>
    </lineage>
</organism>
<feature type="transmembrane region" description="Helical" evidence="10">
    <location>
        <begin position="113"/>
        <end position="139"/>
    </location>
</feature>
<keyword evidence="7" id="KW-0406">Ion transport</keyword>
<keyword evidence="12" id="KW-1185">Reference proteome</keyword>
<name>A0A8U0HXC1_9EURY</name>
<keyword evidence="8 10" id="KW-0472">Membrane</keyword>
<evidence type="ECO:0000256" key="6">
    <source>
        <dbReference type="ARBA" id="ARBA00022989"/>
    </source>
</evidence>
<evidence type="ECO:0000256" key="3">
    <source>
        <dbReference type="ARBA" id="ARBA00022449"/>
    </source>
</evidence>
<reference evidence="11 12" key="1">
    <citation type="submission" date="2022-04" db="EMBL/GenBank/DDBJ databases">
        <title>Diverse halophilic archaea isolated from saline environments.</title>
        <authorList>
            <person name="Cui H.-L."/>
        </authorList>
    </citation>
    <scope>NUCLEOTIDE SEQUENCE [LARGE SCALE GENOMIC DNA]</scope>
    <source>
        <strain evidence="11 12">XZYJT49</strain>
    </source>
</reference>
<dbReference type="PANTHER" id="PTHR43298">
    <property type="entry name" value="MULTIDRUG RESISTANCE PROTEIN NORM-RELATED"/>
    <property type="match status" value="1"/>
</dbReference>
<keyword evidence="6 10" id="KW-1133">Transmembrane helix</keyword>
<dbReference type="GO" id="GO:0006811">
    <property type="term" value="P:monoatomic ion transport"/>
    <property type="evidence" value="ECO:0007669"/>
    <property type="project" value="UniProtKB-KW"/>
</dbReference>
<dbReference type="PANTHER" id="PTHR43298:SF2">
    <property type="entry name" value="FMN_FAD EXPORTER YEEO-RELATED"/>
    <property type="match status" value="1"/>
</dbReference>
<feature type="transmembrane region" description="Helical" evidence="10">
    <location>
        <begin position="212"/>
        <end position="234"/>
    </location>
</feature>
<evidence type="ECO:0000256" key="4">
    <source>
        <dbReference type="ARBA" id="ARBA00022475"/>
    </source>
</evidence>
<accession>A0A8U0HXC1</accession>
<feature type="transmembrane region" description="Helical" evidence="10">
    <location>
        <begin position="378"/>
        <end position="399"/>
    </location>
</feature>
<keyword evidence="5 10" id="KW-0812">Transmembrane</keyword>
<evidence type="ECO:0000313" key="11">
    <source>
        <dbReference type="EMBL" id="UPV75775.1"/>
    </source>
</evidence>
<feature type="transmembrane region" description="Helical" evidence="10">
    <location>
        <begin position="151"/>
        <end position="171"/>
    </location>
</feature>
<feature type="transmembrane region" description="Helical" evidence="10">
    <location>
        <begin position="436"/>
        <end position="457"/>
    </location>
</feature>
<gene>
    <name evidence="11" type="ORF">M0R89_06875</name>
</gene>
<dbReference type="InterPro" id="IPR048279">
    <property type="entry name" value="MdtK-like"/>
</dbReference>
<dbReference type="Proteomes" id="UP000830729">
    <property type="component" value="Chromosome"/>
</dbReference>
<feature type="transmembrane region" description="Helical" evidence="10">
    <location>
        <begin position="411"/>
        <end position="430"/>
    </location>
</feature>
<evidence type="ECO:0000256" key="5">
    <source>
        <dbReference type="ARBA" id="ARBA00022692"/>
    </source>
</evidence>
<proteinExistence type="predicted"/>
<feature type="transmembrane region" description="Helical" evidence="10">
    <location>
        <begin position="338"/>
        <end position="358"/>
    </location>
</feature>
<evidence type="ECO:0000256" key="1">
    <source>
        <dbReference type="ARBA" id="ARBA00004651"/>
    </source>
</evidence>
<sequence>MAESVRARVLAVWRRVLSLSWPIMAEQTLRTLMRTTDIVVTGLFSPAAVAAIGLADLFARLPLRIGLGLGSGAIALSSQDTGASKTRRVSDDEGVGDAESDATANRNEAITQAIVIGILAGVPFVLFGLFAGEAAIAALGAPPDVAEMGGTYLAVIFVTAPARHVALIAARSLQGTGDTRTPMYVNVVSNLFNILGTVALGLGVGPVPRLEILGVGIATAFGNLLTAVALLAAIRGPWAAASFARPTDPTIAKQLLEVSAPRIAEGLAATVAEFPFNAILLAFGTEVNAAYQIGRRMHQQVTSPLSRGYHVAASVIVGQSLGEGHPDRARFEGWASSALGLVTVGTIGILLFFGAEWFVRLFTDDPATLEYAADFARVYGLVSPFLVLYVVLSGALQGGSDTRTPFVARTTGMFGFMVGFSWLFGVYLGFGVEGVYAGIFLYFVWALLVVAAGFRWGGWAGKAAAMMEERGSVEEAS</sequence>
<evidence type="ECO:0000256" key="7">
    <source>
        <dbReference type="ARBA" id="ARBA00023065"/>
    </source>
</evidence>
<dbReference type="PIRSF" id="PIRSF006603">
    <property type="entry name" value="DinF"/>
    <property type="match status" value="1"/>
</dbReference>
<dbReference type="Pfam" id="PF01554">
    <property type="entry name" value="MatE"/>
    <property type="match status" value="3"/>
</dbReference>
<feature type="transmembrane region" description="Helical" evidence="10">
    <location>
        <begin position="183"/>
        <end position="206"/>
    </location>
</feature>
<comment type="subcellular location">
    <subcellularLocation>
        <location evidence="1">Cell membrane</location>
        <topology evidence="1">Multi-pass membrane protein</topology>
    </subcellularLocation>
</comment>